<keyword evidence="1" id="KW-0812">Transmembrane</keyword>
<evidence type="ECO:0000313" key="3">
    <source>
        <dbReference type="Proteomes" id="UP001432099"/>
    </source>
</evidence>
<accession>A0ABN6ZF48</accession>
<keyword evidence="1" id="KW-0472">Membrane</keyword>
<proteinExistence type="predicted"/>
<feature type="transmembrane region" description="Helical" evidence="1">
    <location>
        <begin position="55"/>
        <end position="72"/>
    </location>
</feature>
<sequence>MKKVYTYLLIGCLFTTLDLSIGGLHLLPDSIGYLLIVIGAYLGEKHQRIQEMVQAKYLGIALIVYSLIYPFLQEAAGNETLWPLVSLSLTAQLATLYLFYSLIKAEYIWHPQTQTRLFITNYLTLGIIQFVATCLSYFVPVLGILSGALALIIAIYLIYIFYTLREQQSTPE</sequence>
<evidence type="ECO:0000313" key="2">
    <source>
        <dbReference type="EMBL" id="BEH91669.1"/>
    </source>
</evidence>
<evidence type="ECO:0008006" key="4">
    <source>
        <dbReference type="Google" id="ProtNLM"/>
    </source>
</evidence>
<feature type="transmembrane region" description="Helical" evidence="1">
    <location>
        <begin position="84"/>
        <end position="103"/>
    </location>
</feature>
<reference evidence="2" key="1">
    <citation type="journal article" date="2024" name="Int. J. Syst. Evol. Microbiol.">
        <title>Turicibacter faecis sp. nov., isolated from faeces of heart failure mouse model.</title>
        <authorList>
            <person name="Imamura Y."/>
            <person name="Motooka D."/>
            <person name="Nakajima Y."/>
            <person name="Ito S."/>
            <person name="Kitakaze M."/>
            <person name="Iida T."/>
            <person name="Nakamura S."/>
        </authorList>
    </citation>
    <scope>NUCLEOTIDE SEQUENCE</scope>
    <source>
        <strain evidence="2">TC023</strain>
    </source>
</reference>
<dbReference type="Proteomes" id="UP001432099">
    <property type="component" value="Chromosome"/>
</dbReference>
<dbReference type="EMBL" id="AP028127">
    <property type="protein sequence ID" value="BEH91669.1"/>
    <property type="molecule type" value="Genomic_DNA"/>
</dbReference>
<dbReference type="RefSeq" id="WP_262953808.1">
    <property type="nucleotide sequence ID" value="NZ_AP028127.1"/>
</dbReference>
<evidence type="ECO:0000256" key="1">
    <source>
        <dbReference type="SAM" id="Phobius"/>
    </source>
</evidence>
<organism evidence="2 3">
    <name type="scientific">Turicibacter faecis</name>
    <dbReference type="NCBI Taxonomy" id="2963365"/>
    <lineage>
        <taxon>Bacteria</taxon>
        <taxon>Bacillati</taxon>
        <taxon>Bacillota</taxon>
        <taxon>Erysipelotrichia</taxon>
        <taxon>Erysipelotrichales</taxon>
        <taxon>Turicibacteraceae</taxon>
        <taxon>Turicibacter</taxon>
    </lineage>
</organism>
<name>A0ABN6ZF48_9FIRM</name>
<gene>
    <name evidence="2" type="ORF">T23_17710</name>
</gene>
<feature type="transmembrane region" description="Helical" evidence="1">
    <location>
        <begin position="20"/>
        <end position="43"/>
    </location>
</feature>
<protein>
    <recommendedName>
        <fullName evidence="4">DUF308 domain-containing protein</fullName>
    </recommendedName>
</protein>
<feature type="transmembrane region" description="Helical" evidence="1">
    <location>
        <begin position="144"/>
        <end position="164"/>
    </location>
</feature>
<keyword evidence="3" id="KW-1185">Reference proteome</keyword>
<keyword evidence="1" id="KW-1133">Transmembrane helix</keyword>
<feature type="transmembrane region" description="Helical" evidence="1">
    <location>
        <begin position="115"/>
        <end position="138"/>
    </location>
</feature>